<sequence>MTIGNRRGKEVYAVGFVTIAEATRRLGISRATLYRWARAGRLTLHKVGPRATRVKEEEVQRLEEGARPVYPRPPSHGGFVAEANRVGVRSLGEPDEDDLMWMEEGLEDLPPYDWGPEGVPPIHPIRHVPWIAPGSPTVTGVFSALRTALAAEEDVAFAYLFGSIAKGRVRRESDVDVAVWLAEGNRRRAVADPEETRLALEGKFERALGREADVVLLNDAPLDLVQNILDIGILFHCSDEAARHAFYVRHAQRYVDMAYARAVFDQAMLRRIREGTFGGGGRHRS</sequence>
<dbReference type="OrthoDB" id="360741at2"/>
<dbReference type="Pfam" id="PF12728">
    <property type="entry name" value="HTH_17"/>
    <property type="match status" value="1"/>
</dbReference>
<reference evidence="4" key="2">
    <citation type="journal article" date="2016" name="Int. J. Syst. Evol. Microbiol.">
        <title>Complete genome sequence and cell structure of Limnochorda pilosa, a Gram-negative spore-former within the phylum Firmicutes.</title>
        <authorList>
            <person name="Watanabe M."/>
            <person name="Kojima H."/>
            <person name="Fukui M."/>
        </authorList>
    </citation>
    <scope>NUCLEOTIDE SEQUENCE [LARGE SCALE GENOMIC DNA]</scope>
    <source>
        <strain evidence="4">HC45</strain>
    </source>
</reference>
<dbReference type="CDD" id="cd05403">
    <property type="entry name" value="NT_KNTase_like"/>
    <property type="match status" value="1"/>
</dbReference>
<dbReference type="GO" id="GO:0003677">
    <property type="term" value="F:DNA binding"/>
    <property type="evidence" value="ECO:0007669"/>
    <property type="project" value="InterPro"/>
</dbReference>
<dbReference type="KEGG" id="lpil:LIP_1563"/>
<dbReference type="NCBIfam" id="NF047752">
    <property type="entry name" value="MntA_antitoxin"/>
    <property type="match status" value="1"/>
</dbReference>
<dbReference type="NCBIfam" id="TIGR01764">
    <property type="entry name" value="excise"/>
    <property type="match status" value="1"/>
</dbReference>
<name>A0A0K2SJY5_LIMPI</name>
<organism evidence="3 4">
    <name type="scientific">Limnochorda pilosa</name>
    <dbReference type="NCBI Taxonomy" id="1555112"/>
    <lineage>
        <taxon>Bacteria</taxon>
        <taxon>Bacillati</taxon>
        <taxon>Bacillota</taxon>
        <taxon>Limnochordia</taxon>
        <taxon>Limnochordales</taxon>
        <taxon>Limnochordaceae</taxon>
        <taxon>Limnochorda</taxon>
    </lineage>
</organism>
<dbReference type="AlphaFoldDB" id="A0A0K2SJY5"/>
<keyword evidence="4" id="KW-1185">Reference proteome</keyword>
<reference evidence="4" key="1">
    <citation type="submission" date="2015-07" db="EMBL/GenBank/DDBJ databases">
        <title>Complete genome sequence and phylogenetic analysis of Limnochorda pilosa.</title>
        <authorList>
            <person name="Watanabe M."/>
            <person name="Kojima H."/>
            <person name="Fukui M."/>
        </authorList>
    </citation>
    <scope>NUCLEOTIDE SEQUENCE [LARGE SCALE GENOMIC DNA]</scope>
    <source>
        <strain evidence="4">HC45</strain>
    </source>
</reference>
<dbReference type="InterPro" id="IPR041657">
    <property type="entry name" value="HTH_17"/>
</dbReference>
<evidence type="ECO:0008006" key="5">
    <source>
        <dbReference type="Google" id="ProtNLM"/>
    </source>
</evidence>
<evidence type="ECO:0000259" key="1">
    <source>
        <dbReference type="Pfam" id="PF12728"/>
    </source>
</evidence>
<feature type="domain" description="Helix-turn-helix" evidence="1">
    <location>
        <begin position="17"/>
        <end position="62"/>
    </location>
</feature>
<protein>
    <recommendedName>
        <fullName evidence="5">Helix-turn-helix domain-containing protein</fullName>
    </recommendedName>
</protein>
<dbReference type="Proteomes" id="UP000065807">
    <property type="component" value="Chromosome"/>
</dbReference>
<dbReference type="Gene3D" id="3.30.460.10">
    <property type="entry name" value="Beta Polymerase, domain 2"/>
    <property type="match status" value="1"/>
</dbReference>
<proteinExistence type="predicted"/>
<dbReference type="InterPro" id="IPR043519">
    <property type="entry name" value="NT_sf"/>
</dbReference>
<dbReference type="InterPro" id="IPR010093">
    <property type="entry name" value="SinI_DNA-bd"/>
</dbReference>
<feature type="domain" description="Polymerase beta nucleotidyltransferase" evidence="2">
    <location>
        <begin position="147"/>
        <end position="240"/>
    </location>
</feature>
<dbReference type="InterPro" id="IPR052930">
    <property type="entry name" value="TA_antitoxin_MntA"/>
</dbReference>
<dbReference type="STRING" id="1555112.LIP_1563"/>
<dbReference type="PANTHER" id="PTHR43852:SF3">
    <property type="entry name" value="NUCLEOTIDYLTRANSFERASE"/>
    <property type="match status" value="1"/>
</dbReference>
<dbReference type="Pfam" id="PF18765">
    <property type="entry name" value="Polbeta"/>
    <property type="match status" value="1"/>
</dbReference>
<dbReference type="InterPro" id="IPR009061">
    <property type="entry name" value="DNA-bd_dom_put_sf"/>
</dbReference>
<accession>A0A0K2SJY5</accession>
<dbReference type="RefSeq" id="WP_068136210.1">
    <property type="nucleotide sequence ID" value="NZ_AP014924.1"/>
</dbReference>
<evidence type="ECO:0000259" key="2">
    <source>
        <dbReference type="Pfam" id="PF18765"/>
    </source>
</evidence>
<dbReference type="SUPFAM" id="SSF81301">
    <property type="entry name" value="Nucleotidyltransferase"/>
    <property type="match status" value="1"/>
</dbReference>
<evidence type="ECO:0000313" key="3">
    <source>
        <dbReference type="EMBL" id="BAS27410.1"/>
    </source>
</evidence>
<gene>
    <name evidence="3" type="ORF">LIP_1563</name>
</gene>
<dbReference type="InterPro" id="IPR041633">
    <property type="entry name" value="Polbeta"/>
</dbReference>
<dbReference type="EMBL" id="AP014924">
    <property type="protein sequence ID" value="BAS27410.1"/>
    <property type="molecule type" value="Genomic_DNA"/>
</dbReference>
<evidence type="ECO:0000313" key="4">
    <source>
        <dbReference type="Proteomes" id="UP000065807"/>
    </source>
</evidence>
<dbReference type="PANTHER" id="PTHR43852">
    <property type="entry name" value="NUCLEOTIDYLTRANSFERASE"/>
    <property type="match status" value="1"/>
</dbReference>
<dbReference type="SUPFAM" id="SSF46955">
    <property type="entry name" value="Putative DNA-binding domain"/>
    <property type="match status" value="1"/>
</dbReference>